<protein>
    <recommendedName>
        <fullName evidence="3">Phosphodiesterase</fullName>
    </recommendedName>
</protein>
<evidence type="ECO:0008006" key="3">
    <source>
        <dbReference type="Google" id="ProtNLM"/>
    </source>
</evidence>
<comment type="caution">
    <text evidence="1">The sequence shown here is derived from an EMBL/GenBank/DDBJ whole genome shotgun (WGS) entry which is preliminary data.</text>
</comment>
<dbReference type="EMBL" id="JBEZUR010000006">
    <property type="protein sequence ID" value="MEU3553829.1"/>
    <property type="molecule type" value="Genomic_DNA"/>
</dbReference>
<gene>
    <name evidence="1" type="ORF">AB0E65_06325</name>
</gene>
<sequence length="209" mass="21966">MDGADRRAPRKAIRLTPALFKAAGSGPVTLTGTAPTARTGARGVLRMTLRPADRLAGAGVAPGCLVRTRDGRTGVVRPPSRAGGDRVAGAAGASGSLDAWPFVALTDDGTAVDVALGRADRFERLLFYADVAQGAADFRGPGAEAVFTAGPDRTWRVPLDCAPAPAGACAVALLVPGPGGPELRREVRWYRARWRTSYRRVLARDYRFA</sequence>
<keyword evidence="2" id="KW-1185">Reference proteome</keyword>
<evidence type="ECO:0000313" key="1">
    <source>
        <dbReference type="EMBL" id="MEU3553829.1"/>
    </source>
</evidence>
<dbReference type="RefSeq" id="WP_108955161.1">
    <property type="nucleotide sequence ID" value="NZ_BEVZ01000005.1"/>
</dbReference>
<name>A0ABV2YDM0_9ACTN</name>
<evidence type="ECO:0000313" key="2">
    <source>
        <dbReference type="Proteomes" id="UP001550850"/>
    </source>
</evidence>
<dbReference type="Proteomes" id="UP001550850">
    <property type="component" value="Unassembled WGS sequence"/>
</dbReference>
<proteinExistence type="predicted"/>
<organism evidence="1 2">
    <name type="scientific">Streptomyces fragilis</name>
    <dbReference type="NCBI Taxonomy" id="67301"/>
    <lineage>
        <taxon>Bacteria</taxon>
        <taxon>Bacillati</taxon>
        <taxon>Actinomycetota</taxon>
        <taxon>Actinomycetes</taxon>
        <taxon>Kitasatosporales</taxon>
        <taxon>Streptomycetaceae</taxon>
        <taxon>Streptomyces</taxon>
    </lineage>
</organism>
<accession>A0ABV2YDM0</accession>
<reference evidence="1 2" key="1">
    <citation type="submission" date="2024-06" db="EMBL/GenBank/DDBJ databases">
        <title>The Natural Products Discovery Center: Release of the First 8490 Sequenced Strains for Exploring Actinobacteria Biosynthetic Diversity.</title>
        <authorList>
            <person name="Kalkreuter E."/>
            <person name="Kautsar S.A."/>
            <person name="Yang D."/>
            <person name="Bader C.D."/>
            <person name="Teijaro C.N."/>
            <person name="Fluegel L."/>
            <person name="Davis C.M."/>
            <person name="Simpson J.R."/>
            <person name="Lauterbach L."/>
            <person name="Steele A.D."/>
            <person name="Gui C."/>
            <person name="Meng S."/>
            <person name="Li G."/>
            <person name="Viehrig K."/>
            <person name="Ye F."/>
            <person name="Su P."/>
            <person name="Kiefer A.F."/>
            <person name="Nichols A."/>
            <person name="Cepeda A.J."/>
            <person name="Yan W."/>
            <person name="Fan B."/>
            <person name="Jiang Y."/>
            <person name="Adhikari A."/>
            <person name="Zheng C.-J."/>
            <person name="Schuster L."/>
            <person name="Cowan T.M."/>
            <person name="Smanski M.J."/>
            <person name="Chevrette M.G."/>
            <person name="De Carvalho L.P.S."/>
            <person name="Shen B."/>
        </authorList>
    </citation>
    <scope>NUCLEOTIDE SEQUENCE [LARGE SCALE GENOMIC DNA]</scope>
    <source>
        <strain evidence="1 2">NPDC038104</strain>
    </source>
</reference>